<evidence type="ECO:0000256" key="6">
    <source>
        <dbReference type="ARBA" id="ARBA00022679"/>
    </source>
</evidence>
<dbReference type="PANTHER" id="PTHR42790:SF21">
    <property type="entry name" value="AROMATIC_AMINOADIPATE AMINOTRANSFERASE 1"/>
    <property type="match status" value="1"/>
</dbReference>
<dbReference type="InterPro" id="IPR050859">
    <property type="entry name" value="Class-I_PLP-dep_aminotransf"/>
</dbReference>
<dbReference type="GO" id="GO:0009074">
    <property type="term" value="P:aromatic amino acid family catabolic process"/>
    <property type="evidence" value="ECO:0007669"/>
    <property type="project" value="TreeGrafter"/>
</dbReference>
<comment type="similarity">
    <text evidence="3">Belongs to the class-I pyridoxal-phosphate-dependent aminotransferase family.</text>
</comment>
<keyword evidence="6" id="KW-0808">Transferase</keyword>
<dbReference type="GO" id="GO:0008793">
    <property type="term" value="F:aromatic-amino-acid transaminase activity"/>
    <property type="evidence" value="ECO:0007669"/>
    <property type="project" value="TreeGrafter"/>
</dbReference>
<keyword evidence="5 11" id="KW-0032">Aminotransferase</keyword>
<comment type="subcellular location">
    <subcellularLocation>
        <location evidence="2">Cytoplasm</location>
    </subcellularLocation>
</comment>
<dbReference type="SUPFAM" id="SSF53383">
    <property type="entry name" value="PLP-dependent transferases"/>
    <property type="match status" value="1"/>
</dbReference>
<dbReference type="InterPro" id="IPR015421">
    <property type="entry name" value="PyrdxlP-dep_Trfase_major"/>
</dbReference>
<dbReference type="Gene3D" id="3.40.640.10">
    <property type="entry name" value="Type I PLP-dependent aspartate aminotransferase-like (Major domain)"/>
    <property type="match status" value="1"/>
</dbReference>
<dbReference type="GO" id="GO:0047536">
    <property type="term" value="F:2-aminoadipate transaminase activity"/>
    <property type="evidence" value="ECO:0007669"/>
    <property type="project" value="TreeGrafter"/>
</dbReference>
<sequence length="477" mass="53976">MTQLYAKDLSHHLSIEAKSRTAEQIKAAFKHFKDPNIVSLGGGLPTPDLFPFNSIEVSSLAPPFKNGIDVLPQSDEDLLKITIDKYTHPDSTDLPLSVSLQYGPSFGHPQIIQFIKEHNKIIHNPKYEDWDVILSVGNTQAWDATLRTFTNRGDTILAEQFTFSSSAECARAHGLTVAPVLTDLEGIIPEALDKQLENWEGPMPKLLYTIPTGQNPTGGTLSEERRRAVYKLAQKYDFIIVEDEPYYFLQMDEYVEKSDRTPDNLDKHSFIKTLVSSYISLDTEGRVVRLDSFSKVLAPGARLGWIVGQKNLLEKYLKQHDVTIQIASGFAQSIVNGLLQRWGQEGYLNWLLELRRTYTNKRNAALDAVEAYVPKEIAEWIPPTAGMFFWIKIDASKHADFVSKYDSDPEKLELDIYQAGIDHGVLMIPGHWFLVKEKNHPKGTSMFFRGTFASVTEDKLQVGLKLFGEVLRKQFNL</sequence>
<evidence type="ECO:0000313" key="12">
    <source>
        <dbReference type="Proteomes" id="UP000242525"/>
    </source>
</evidence>
<evidence type="ECO:0000256" key="4">
    <source>
        <dbReference type="ARBA" id="ARBA00022490"/>
    </source>
</evidence>
<gene>
    <name evidence="11" type="ORF">BN980_GECA03s05400g</name>
</gene>
<name>A0A0J9X5H8_GEOCN</name>
<keyword evidence="4" id="KW-0963">Cytoplasm</keyword>
<dbReference type="EMBL" id="CCBN010000003">
    <property type="protein sequence ID" value="CDO52653.1"/>
    <property type="molecule type" value="Genomic_DNA"/>
</dbReference>
<evidence type="ECO:0000256" key="5">
    <source>
        <dbReference type="ARBA" id="ARBA00022576"/>
    </source>
</evidence>
<dbReference type="FunFam" id="3.40.640.10:FF:000074">
    <property type="entry name" value="Aromatic amino acid aminotransferase"/>
    <property type="match status" value="1"/>
</dbReference>
<evidence type="ECO:0000256" key="1">
    <source>
        <dbReference type="ARBA" id="ARBA00001933"/>
    </source>
</evidence>
<dbReference type="EC" id="2.6.1.57" evidence="9"/>
<evidence type="ECO:0000313" key="11">
    <source>
        <dbReference type="EMBL" id="CDO52653.1"/>
    </source>
</evidence>
<evidence type="ECO:0000259" key="10">
    <source>
        <dbReference type="Pfam" id="PF00155"/>
    </source>
</evidence>
<keyword evidence="7" id="KW-0663">Pyridoxal phosphate</keyword>
<dbReference type="STRING" id="1173061.A0A0J9X5H8"/>
<accession>A0A0J9X5H8</accession>
<evidence type="ECO:0000256" key="2">
    <source>
        <dbReference type="ARBA" id="ARBA00004496"/>
    </source>
</evidence>
<dbReference type="OrthoDB" id="691673at2759"/>
<dbReference type="GO" id="GO:0006571">
    <property type="term" value="P:tyrosine biosynthetic process"/>
    <property type="evidence" value="ECO:0007669"/>
    <property type="project" value="TreeGrafter"/>
</dbReference>
<evidence type="ECO:0000256" key="7">
    <source>
        <dbReference type="ARBA" id="ARBA00022898"/>
    </source>
</evidence>
<dbReference type="PANTHER" id="PTHR42790">
    <property type="entry name" value="AMINOTRANSFERASE"/>
    <property type="match status" value="1"/>
</dbReference>
<dbReference type="InterPro" id="IPR015424">
    <property type="entry name" value="PyrdxlP-dep_Trfase"/>
</dbReference>
<reference evidence="11" key="1">
    <citation type="submission" date="2014-03" db="EMBL/GenBank/DDBJ databases">
        <authorList>
            <person name="Casaregola S."/>
        </authorList>
    </citation>
    <scope>NUCLEOTIDE SEQUENCE [LARGE SCALE GENOMIC DNA]</scope>
    <source>
        <strain evidence="11">CLIB 918</strain>
    </source>
</reference>
<dbReference type="CDD" id="cd00609">
    <property type="entry name" value="AAT_like"/>
    <property type="match status" value="1"/>
</dbReference>
<dbReference type="GO" id="GO:0030170">
    <property type="term" value="F:pyridoxal phosphate binding"/>
    <property type="evidence" value="ECO:0007669"/>
    <property type="project" value="InterPro"/>
</dbReference>
<dbReference type="AlphaFoldDB" id="A0A0J9X5H8"/>
<feature type="domain" description="Aminotransferase class I/classII large" evidence="10">
    <location>
        <begin position="101"/>
        <end position="464"/>
    </location>
</feature>
<comment type="catalytic activity">
    <reaction evidence="8">
        <text>an aromatic L-alpha-amino acid + 2-oxoglutarate = an aromatic oxo-acid + L-glutamate</text>
        <dbReference type="Rhea" id="RHEA:17533"/>
        <dbReference type="ChEBI" id="CHEBI:16810"/>
        <dbReference type="ChEBI" id="CHEBI:29985"/>
        <dbReference type="ChEBI" id="CHEBI:73309"/>
        <dbReference type="ChEBI" id="CHEBI:84824"/>
        <dbReference type="EC" id="2.6.1.57"/>
    </reaction>
</comment>
<dbReference type="GO" id="GO:0005737">
    <property type="term" value="C:cytoplasm"/>
    <property type="evidence" value="ECO:0007669"/>
    <property type="project" value="UniProtKB-SubCell"/>
</dbReference>
<evidence type="ECO:0000256" key="8">
    <source>
        <dbReference type="ARBA" id="ARBA00051993"/>
    </source>
</evidence>
<dbReference type="GO" id="GO:0019878">
    <property type="term" value="P:lysine biosynthetic process via aminoadipic acid"/>
    <property type="evidence" value="ECO:0007669"/>
    <property type="project" value="TreeGrafter"/>
</dbReference>
<dbReference type="InterPro" id="IPR004839">
    <property type="entry name" value="Aminotransferase_I/II_large"/>
</dbReference>
<evidence type="ECO:0000256" key="9">
    <source>
        <dbReference type="ARBA" id="ARBA00067014"/>
    </source>
</evidence>
<comment type="cofactor">
    <cofactor evidence="1">
        <name>pyridoxal 5'-phosphate</name>
        <dbReference type="ChEBI" id="CHEBI:597326"/>
    </cofactor>
</comment>
<keyword evidence="12" id="KW-1185">Reference proteome</keyword>
<proteinExistence type="inferred from homology"/>
<comment type="caution">
    <text evidence="11">The sequence shown here is derived from an EMBL/GenBank/DDBJ whole genome shotgun (WGS) entry which is preliminary data.</text>
</comment>
<organism evidence="11 12">
    <name type="scientific">Geotrichum candidum</name>
    <name type="common">Oospora lactis</name>
    <name type="synonym">Dipodascus geotrichum</name>
    <dbReference type="NCBI Taxonomy" id="1173061"/>
    <lineage>
        <taxon>Eukaryota</taxon>
        <taxon>Fungi</taxon>
        <taxon>Dikarya</taxon>
        <taxon>Ascomycota</taxon>
        <taxon>Saccharomycotina</taxon>
        <taxon>Dipodascomycetes</taxon>
        <taxon>Dipodascales</taxon>
        <taxon>Dipodascaceae</taxon>
        <taxon>Geotrichum</taxon>
    </lineage>
</organism>
<dbReference type="Pfam" id="PF00155">
    <property type="entry name" value="Aminotran_1_2"/>
    <property type="match status" value="1"/>
</dbReference>
<protein>
    <recommendedName>
        <fullName evidence="9">aromatic-amino-acid transaminase</fullName>
        <ecNumber evidence="9">2.6.1.57</ecNumber>
    </recommendedName>
</protein>
<evidence type="ECO:0000256" key="3">
    <source>
        <dbReference type="ARBA" id="ARBA00007441"/>
    </source>
</evidence>
<dbReference type="Proteomes" id="UP000242525">
    <property type="component" value="Unassembled WGS sequence"/>
</dbReference>